<protein>
    <submittedName>
        <fullName evidence="2">Uncharacterized protein</fullName>
    </submittedName>
</protein>
<feature type="region of interest" description="Disordered" evidence="1">
    <location>
        <begin position="1"/>
        <end position="52"/>
    </location>
</feature>
<reference evidence="2 3" key="1">
    <citation type="journal article" date="2021" name="Elife">
        <title>Chloroplast acquisition without the gene transfer in kleptoplastic sea slugs, Plakobranchus ocellatus.</title>
        <authorList>
            <person name="Maeda T."/>
            <person name="Takahashi S."/>
            <person name="Yoshida T."/>
            <person name="Shimamura S."/>
            <person name="Takaki Y."/>
            <person name="Nagai Y."/>
            <person name="Toyoda A."/>
            <person name="Suzuki Y."/>
            <person name="Arimoto A."/>
            <person name="Ishii H."/>
            <person name="Satoh N."/>
            <person name="Nishiyama T."/>
            <person name="Hasebe M."/>
            <person name="Maruyama T."/>
            <person name="Minagawa J."/>
            <person name="Obokata J."/>
            <person name="Shigenobu S."/>
        </authorList>
    </citation>
    <scope>NUCLEOTIDE SEQUENCE [LARGE SCALE GENOMIC DNA]</scope>
</reference>
<keyword evidence="3" id="KW-1185">Reference proteome</keyword>
<name>A0AAV4FUK4_9GAST</name>
<gene>
    <name evidence="2" type="ORF">ElyMa_005818200</name>
</gene>
<evidence type="ECO:0000313" key="3">
    <source>
        <dbReference type="Proteomes" id="UP000762676"/>
    </source>
</evidence>
<dbReference type="EMBL" id="BMAT01011680">
    <property type="protein sequence ID" value="GFR77168.1"/>
    <property type="molecule type" value="Genomic_DNA"/>
</dbReference>
<feature type="compositionally biased region" description="Basic and acidic residues" evidence="1">
    <location>
        <begin position="1"/>
        <end position="16"/>
    </location>
</feature>
<sequence>MMMMMKKKEEKEKKKEEEEEKEDAQEEEEIKKKEEDDYAEEEEPRKDNSLSTSHTMSFDMLYTDTLRFDMSPCCTPRIARLRCRTNNSRSRSRVVEWCTVSPSADTTAGWRVRLLTWARGTSVPACTISGAFTHCSNTHTAAMTHKAAVIFDCTQPSTLKPFCAISEVNSKENFRQGPRNLLLPFF</sequence>
<evidence type="ECO:0000313" key="2">
    <source>
        <dbReference type="EMBL" id="GFR77168.1"/>
    </source>
</evidence>
<proteinExistence type="predicted"/>
<feature type="compositionally biased region" description="Acidic residues" evidence="1">
    <location>
        <begin position="17"/>
        <end position="28"/>
    </location>
</feature>
<dbReference type="Proteomes" id="UP000762676">
    <property type="component" value="Unassembled WGS sequence"/>
</dbReference>
<organism evidence="2 3">
    <name type="scientific">Elysia marginata</name>
    <dbReference type="NCBI Taxonomy" id="1093978"/>
    <lineage>
        <taxon>Eukaryota</taxon>
        <taxon>Metazoa</taxon>
        <taxon>Spiralia</taxon>
        <taxon>Lophotrochozoa</taxon>
        <taxon>Mollusca</taxon>
        <taxon>Gastropoda</taxon>
        <taxon>Heterobranchia</taxon>
        <taxon>Euthyneura</taxon>
        <taxon>Panpulmonata</taxon>
        <taxon>Sacoglossa</taxon>
        <taxon>Placobranchoidea</taxon>
        <taxon>Plakobranchidae</taxon>
        <taxon>Elysia</taxon>
    </lineage>
</organism>
<evidence type="ECO:0000256" key="1">
    <source>
        <dbReference type="SAM" id="MobiDB-lite"/>
    </source>
</evidence>
<dbReference type="AlphaFoldDB" id="A0AAV4FUK4"/>
<accession>A0AAV4FUK4</accession>
<comment type="caution">
    <text evidence="2">The sequence shown here is derived from an EMBL/GenBank/DDBJ whole genome shotgun (WGS) entry which is preliminary data.</text>
</comment>